<dbReference type="InterPro" id="IPR050490">
    <property type="entry name" value="Bact_solute-bd_prot1"/>
</dbReference>
<keyword evidence="11" id="KW-1185">Reference proteome</keyword>
<organism evidence="9 10">
    <name type="scientific">Candidatus Dactylopiibacterium carminicum</name>
    <dbReference type="NCBI Taxonomy" id="857335"/>
    <lineage>
        <taxon>Bacteria</taxon>
        <taxon>Pseudomonadati</taxon>
        <taxon>Pseudomonadota</taxon>
        <taxon>Betaproteobacteria</taxon>
        <taxon>Rhodocyclales</taxon>
        <taxon>Rhodocyclaceae</taxon>
        <taxon>Candidatus Dactylopiibacterium</taxon>
    </lineage>
</organism>
<sequence length="421" mass="45682">MLSRRLPSCLSLLSLLMSTMAPAQAALAKPVEIELTHQLGADKGEQLQKLVERFNAQSKAGQIVLREGGWEINRQAALAVLRDSDAQTLQAAKRIKPLWQVMREAGANLATLPVPPMMVPSGTDSANRLVALPVGLSSPVVFHNRELLAQAGVDVEALPRDWRGWQEVLGRLYQSGEACPMTVSEPVSTLIENAGAWNNQAFVKTAKGGKGEQIAVNGLIQVKHLALLTTWRKANYLHYFGRSSEGEETFANGECAVLAAPSSAYPSLRRQAKFTVGVSGYPYHDDAYGAPQNTWADGPALWVAAGRSAAEYKLVASFIRFWLAPESQLEWQVNAGYLPLNPSGLLVAQTSQLLADDLAAQRLAIAQLTHKPVTAASKATAFGHRPGVREVIAEEIESVFADRKPAKQGLDDAVQRIERLR</sequence>
<keyword evidence="5" id="KW-0813">Transport</keyword>
<dbReference type="InterPro" id="IPR006059">
    <property type="entry name" value="SBP"/>
</dbReference>
<comment type="subunit">
    <text evidence="3">The complex is composed of two ATP-binding proteins (UgpC), two transmembrane proteins (UgpA and UgpE) and a solute-binding protein (UgpB).</text>
</comment>
<keyword evidence="6 7" id="KW-0732">Signal</keyword>
<evidence type="ECO:0000256" key="5">
    <source>
        <dbReference type="ARBA" id="ARBA00022448"/>
    </source>
</evidence>
<dbReference type="PANTHER" id="PTHR43649">
    <property type="entry name" value="ARABINOSE-BINDING PROTEIN-RELATED"/>
    <property type="match status" value="1"/>
</dbReference>
<evidence type="ECO:0000313" key="9">
    <source>
        <dbReference type="EMBL" id="PAS93175.1"/>
    </source>
</evidence>
<reference evidence="8 11" key="1">
    <citation type="submission" date="2016-08" db="EMBL/GenBank/DDBJ databases">
        <title>Candidatus Dactylopiibacterium carminicum genome sequence.</title>
        <authorList>
            <person name="Ramirez-Puebla S.T."/>
            <person name="Ormeno-Orrillo E."/>
            <person name="Vera-Ponce De Leon A."/>
            <person name="Luis L."/>
            <person name="Sanchez-Flores A."/>
            <person name="Monica R."/>
            <person name="Martinez-Romero E."/>
        </authorList>
    </citation>
    <scope>NUCLEOTIDE SEQUENCE [LARGE SCALE GENOMIC DNA]</scope>
    <source>
        <strain evidence="8">END1</strain>
    </source>
</reference>
<dbReference type="SUPFAM" id="SSF53850">
    <property type="entry name" value="Periplasmic binding protein-like II"/>
    <property type="match status" value="1"/>
</dbReference>
<evidence type="ECO:0000313" key="8">
    <source>
        <dbReference type="EMBL" id="KAF7600756.1"/>
    </source>
</evidence>
<dbReference type="EMBL" id="NMRN01000021">
    <property type="protein sequence ID" value="PAS93175.1"/>
    <property type="molecule type" value="Genomic_DNA"/>
</dbReference>
<evidence type="ECO:0000256" key="4">
    <source>
        <dbReference type="ARBA" id="ARBA00017470"/>
    </source>
</evidence>
<evidence type="ECO:0000256" key="1">
    <source>
        <dbReference type="ARBA" id="ARBA00004418"/>
    </source>
</evidence>
<comment type="subcellular location">
    <subcellularLocation>
        <location evidence="1">Periplasm</location>
    </subcellularLocation>
</comment>
<gene>
    <name evidence="8" type="ORF">BGI27_01285</name>
    <name evidence="9" type="ORF">CGU29_08575</name>
</gene>
<proteinExistence type="inferred from homology"/>
<evidence type="ECO:0000313" key="11">
    <source>
        <dbReference type="Proteomes" id="UP000623509"/>
    </source>
</evidence>
<dbReference type="AlphaFoldDB" id="A0A272ESU3"/>
<evidence type="ECO:0000256" key="7">
    <source>
        <dbReference type="SAM" id="SignalP"/>
    </source>
</evidence>
<dbReference type="Pfam" id="PF13416">
    <property type="entry name" value="SBP_bac_8"/>
    <property type="match status" value="1"/>
</dbReference>
<dbReference type="PANTHER" id="PTHR43649:SF31">
    <property type="entry name" value="SN-GLYCEROL-3-PHOSPHATE-BINDING PERIPLASMIC PROTEIN UGPB"/>
    <property type="match status" value="1"/>
</dbReference>
<feature type="chain" id="PRO_5013375192" description="sn-glycerol-3-phosphate-binding periplasmic protein UgpB" evidence="7">
    <location>
        <begin position="26"/>
        <end position="421"/>
    </location>
</feature>
<evidence type="ECO:0000256" key="6">
    <source>
        <dbReference type="ARBA" id="ARBA00022729"/>
    </source>
</evidence>
<dbReference type="RefSeq" id="WP_095523105.1">
    <property type="nucleotide sequence ID" value="NZ_MDUX01000002.1"/>
</dbReference>
<accession>A0A272ESU3</accession>
<dbReference type="EMBL" id="MDUX01000002">
    <property type="protein sequence ID" value="KAF7600756.1"/>
    <property type="molecule type" value="Genomic_DNA"/>
</dbReference>
<evidence type="ECO:0000256" key="3">
    <source>
        <dbReference type="ARBA" id="ARBA00011557"/>
    </source>
</evidence>
<dbReference type="Proteomes" id="UP000623509">
    <property type="component" value="Unassembled WGS sequence"/>
</dbReference>
<dbReference type="Gene3D" id="3.40.190.10">
    <property type="entry name" value="Periplasmic binding protein-like II"/>
    <property type="match status" value="2"/>
</dbReference>
<evidence type="ECO:0000256" key="2">
    <source>
        <dbReference type="ARBA" id="ARBA00008520"/>
    </source>
</evidence>
<comment type="similarity">
    <text evidence="2">Belongs to the bacterial solute-binding protein 1 family.</text>
</comment>
<name>A0A272ESU3_9RHOO</name>
<comment type="caution">
    <text evidence="9">The sequence shown here is derived from an EMBL/GenBank/DDBJ whole genome shotgun (WGS) entry which is preliminary data.</text>
</comment>
<feature type="signal peptide" evidence="7">
    <location>
        <begin position="1"/>
        <end position="25"/>
    </location>
</feature>
<dbReference type="Proteomes" id="UP000216107">
    <property type="component" value="Unassembled WGS sequence"/>
</dbReference>
<dbReference type="GO" id="GO:0042597">
    <property type="term" value="C:periplasmic space"/>
    <property type="evidence" value="ECO:0007669"/>
    <property type="project" value="UniProtKB-SubCell"/>
</dbReference>
<evidence type="ECO:0000313" key="10">
    <source>
        <dbReference type="Proteomes" id="UP000216107"/>
    </source>
</evidence>
<dbReference type="OrthoDB" id="4393730at2"/>
<protein>
    <recommendedName>
        <fullName evidence="4">sn-glycerol-3-phosphate-binding periplasmic protein UgpB</fullName>
    </recommendedName>
</protein>
<reference evidence="9 10" key="2">
    <citation type="submission" date="2017-07" db="EMBL/GenBank/DDBJ databases">
        <title>Candidatus Dactylopiibacterium carminicum, a nitrogen-fixing symbiont of the cochineal insect Dactylopius coccus and Dactylopius opuntiae (Hemiptera: Coccoidea: Dactylopiidae).</title>
        <authorList>
            <person name="Vera A."/>
        </authorList>
    </citation>
    <scope>NUCLEOTIDE SEQUENCE [LARGE SCALE GENOMIC DNA]</scope>
    <source>
        <strain evidence="9 10">NFDCM</strain>
    </source>
</reference>